<evidence type="ECO:0000313" key="5">
    <source>
        <dbReference type="EMBL" id="SBT07972.1"/>
    </source>
</evidence>
<proteinExistence type="predicted"/>
<dbReference type="PROSITE" id="PS51585">
    <property type="entry name" value="SAM_MT_TPMT"/>
    <property type="match status" value="1"/>
</dbReference>
<dbReference type="GO" id="GO:0008757">
    <property type="term" value="F:S-adenosylmethionine-dependent methyltransferase activity"/>
    <property type="evidence" value="ECO:0007669"/>
    <property type="project" value="InterPro"/>
</dbReference>
<keyword evidence="3 5" id="KW-0808">Transferase</keyword>
<name>A0A1A8XTV1_9PROT</name>
<dbReference type="STRING" id="1860102.ACCAA_510022"/>
<gene>
    <name evidence="5" type="ORF">ACCAA_510022</name>
</gene>
<dbReference type="InterPro" id="IPR008854">
    <property type="entry name" value="TPMT"/>
</dbReference>
<accession>A0A1A8XTV1</accession>
<evidence type="ECO:0000256" key="1">
    <source>
        <dbReference type="ARBA" id="ARBA00022553"/>
    </source>
</evidence>
<evidence type="ECO:0000256" key="3">
    <source>
        <dbReference type="ARBA" id="ARBA00022679"/>
    </source>
</evidence>
<dbReference type="Gene3D" id="3.40.50.150">
    <property type="entry name" value="Vaccinia Virus protein VP39"/>
    <property type="match status" value="1"/>
</dbReference>
<keyword evidence="2 5" id="KW-0489">Methyltransferase</keyword>
<dbReference type="RefSeq" id="WP_186407996.1">
    <property type="nucleotide sequence ID" value="NZ_FLQX01000129.1"/>
</dbReference>
<dbReference type="CDD" id="cd02440">
    <property type="entry name" value="AdoMet_MTases"/>
    <property type="match status" value="1"/>
</dbReference>
<dbReference type="Pfam" id="PF05724">
    <property type="entry name" value="TPMT"/>
    <property type="match status" value="1"/>
</dbReference>
<dbReference type="AlphaFoldDB" id="A0A1A8XTV1"/>
<keyword evidence="4" id="KW-0949">S-adenosyl-L-methionine</keyword>
<dbReference type="EMBL" id="FLQX01000129">
    <property type="protein sequence ID" value="SBT07972.1"/>
    <property type="molecule type" value="Genomic_DNA"/>
</dbReference>
<keyword evidence="1" id="KW-0597">Phosphoprotein</keyword>
<reference evidence="5 6" key="1">
    <citation type="submission" date="2016-06" db="EMBL/GenBank/DDBJ databases">
        <authorList>
            <person name="Kjaerup R.B."/>
            <person name="Dalgaard T.S."/>
            <person name="Juul-Madsen H.R."/>
        </authorList>
    </citation>
    <scope>NUCLEOTIDE SEQUENCE [LARGE SCALE GENOMIC DNA]</scope>
    <source>
        <strain evidence="5">3</strain>
    </source>
</reference>
<sequence>MSSDRPDHQRPELPDFWDHRFRHGVTPWEAGEAPAALRAFAAGYAADEPKGTGRRPRVLVPGCGSAYDALFLDRLGWNTTALDFSSAAIETARTTLGGDWRGTLLCADFFALDPGTTFDVIYERAFLCALPRNWWPNYAAQVAALLRPGGLLAGFFFFSDETRGPPFGIRPEQLEELLAPYFTRREDRPVGDSLPVFAGHERWQIWQRL</sequence>
<dbReference type="PANTHER" id="PTHR32183:SF6">
    <property type="entry name" value="CYSTEINE SULFINATE DESULFINASE_CYSTEINE DESULFURASE AND RELATED ENZYMES"/>
    <property type="match status" value="1"/>
</dbReference>
<protein>
    <submittedName>
        <fullName evidence="5">Thiopurine S-methyltransferase (TPMT)</fullName>
    </submittedName>
</protein>
<keyword evidence="6" id="KW-1185">Reference proteome</keyword>
<evidence type="ECO:0000256" key="2">
    <source>
        <dbReference type="ARBA" id="ARBA00022603"/>
    </source>
</evidence>
<evidence type="ECO:0000313" key="6">
    <source>
        <dbReference type="Proteomes" id="UP000199169"/>
    </source>
</evidence>
<dbReference type="SUPFAM" id="SSF53335">
    <property type="entry name" value="S-adenosyl-L-methionine-dependent methyltransferases"/>
    <property type="match status" value="1"/>
</dbReference>
<dbReference type="PANTHER" id="PTHR32183">
    <property type="match status" value="1"/>
</dbReference>
<evidence type="ECO:0000256" key="4">
    <source>
        <dbReference type="ARBA" id="ARBA00022691"/>
    </source>
</evidence>
<organism evidence="5 6">
    <name type="scientific">Candidatus Accumulibacter aalborgensis</name>
    <dbReference type="NCBI Taxonomy" id="1860102"/>
    <lineage>
        <taxon>Bacteria</taxon>
        <taxon>Pseudomonadati</taxon>
        <taxon>Pseudomonadota</taxon>
        <taxon>Betaproteobacteria</taxon>
        <taxon>Candidatus Accumulibacter</taxon>
    </lineage>
</organism>
<dbReference type="Proteomes" id="UP000199169">
    <property type="component" value="Unassembled WGS sequence"/>
</dbReference>
<dbReference type="GO" id="GO:0032259">
    <property type="term" value="P:methylation"/>
    <property type="evidence" value="ECO:0007669"/>
    <property type="project" value="UniProtKB-KW"/>
</dbReference>
<dbReference type="InterPro" id="IPR029063">
    <property type="entry name" value="SAM-dependent_MTases_sf"/>
</dbReference>